<gene>
    <name evidence="1" type="ORF">OB236_28570</name>
</gene>
<reference evidence="1 2" key="1">
    <citation type="submission" date="2022-09" db="EMBL/GenBank/DDBJ databases">
        <authorList>
            <person name="Han X.L."/>
            <person name="Wang Q."/>
            <person name="Lu T."/>
        </authorList>
    </citation>
    <scope>NUCLEOTIDE SEQUENCE [LARGE SCALE GENOMIC DNA]</scope>
    <source>
        <strain evidence="1 2">WQ 127069</strain>
    </source>
</reference>
<name>A0ABT2UN54_9BACL</name>
<sequence length="592" mass="66601">MLHDMLGWVRNQPIPPTFTNTGLSKSIYLDIMEQTLNAYSKEELEARLPSNPDEHIDDLQAYARITSIMGILIAQGRIADYAPLWERMMEACCIELHQSEGNQMADFSVKEIMLAFLAIEEQLDESVRDRLLALLSLIEPERNYVHRLGEDGHDQLHNINIYNMVGEYLREIVGLTDTRTYFDIHWPKQLELFDSNGMYMDPNCPILYDLTTRCQIQLLLGYGYKGAFSGQLDDMLKKAGLSTLFMQSASGEFPYGGRSNQFLFNEALIAASAEYEACRYKELGDLKTAGAFKRSAHLAVQSIMRWLQQDPPRHLKNLYPIDSKIGTEFYGYYDKYMATLGSFIYIAFLFADDEIDEQPCPAETGGYIWETSPAFHKVFANVSGYSLQIDTNADHHYDSTGLGRIHRAGVPSELGLSTPCTATPSYQLPDGVQAMNLAIGPGWKDEHGHPVFLSDLSVGLEHRLHIQEMSSNRLVFELQYFGSAIHGCKSVTERYTVSEAGLSINVRLEAPETAPIIYQIPLLQTTGGVYTEIDESPGRIEVRLDGCAFIIQSDVPLTRLDLTTANRNGQYGIVQIEGRQQISVHVQLVPMT</sequence>
<accession>A0ABT2UN54</accession>
<evidence type="ECO:0000313" key="2">
    <source>
        <dbReference type="Proteomes" id="UP001652445"/>
    </source>
</evidence>
<dbReference type="Proteomes" id="UP001652445">
    <property type="component" value="Unassembled WGS sequence"/>
</dbReference>
<comment type="caution">
    <text evidence="1">The sequence shown here is derived from an EMBL/GenBank/DDBJ whole genome shotgun (WGS) entry which is preliminary data.</text>
</comment>
<organism evidence="1 2">
    <name type="scientific">Paenibacillus baimaensis</name>
    <dbReference type="NCBI Taxonomy" id="2982185"/>
    <lineage>
        <taxon>Bacteria</taxon>
        <taxon>Bacillati</taxon>
        <taxon>Bacillota</taxon>
        <taxon>Bacilli</taxon>
        <taxon>Bacillales</taxon>
        <taxon>Paenibacillaceae</taxon>
        <taxon>Paenibacillus</taxon>
    </lineage>
</organism>
<dbReference type="RefSeq" id="WP_262686932.1">
    <property type="nucleotide sequence ID" value="NZ_JAOQIO010000098.1"/>
</dbReference>
<keyword evidence="2" id="KW-1185">Reference proteome</keyword>
<evidence type="ECO:0000313" key="1">
    <source>
        <dbReference type="EMBL" id="MCU6796081.1"/>
    </source>
</evidence>
<protein>
    <submittedName>
        <fullName evidence="1">Uncharacterized protein</fullName>
    </submittedName>
</protein>
<dbReference type="EMBL" id="JAOQIO010000098">
    <property type="protein sequence ID" value="MCU6796081.1"/>
    <property type="molecule type" value="Genomic_DNA"/>
</dbReference>
<proteinExistence type="predicted"/>